<reference evidence="7" key="1">
    <citation type="journal article" date="2021" name="IMA Fungus">
        <title>Genomic characterization of three marine fungi, including Emericellopsis atlantica sp. nov. with signatures of a generalist lifestyle and marine biomass degradation.</title>
        <authorList>
            <person name="Hagestad O.C."/>
            <person name="Hou L."/>
            <person name="Andersen J.H."/>
            <person name="Hansen E.H."/>
            <person name="Altermark B."/>
            <person name="Li C."/>
            <person name="Kuhnert E."/>
            <person name="Cox R.J."/>
            <person name="Crous P.W."/>
            <person name="Spatafora J.W."/>
            <person name="Lail K."/>
            <person name="Amirebrahimi M."/>
            <person name="Lipzen A."/>
            <person name="Pangilinan J."/>
            <person name="Andreopoulos W."/>
            <person name="Hayes R.D."/>
            <person name="Ng V."/>
            <person name="Grigoriev I.V."/>
            <person name="Jackson S.A."/>
            <person name="Sutton T.D.S."/>
            <person name="Dobson A.D.W."/>
            <person name="Rama T."/>
        </authorList>
    </citation>
    <scope>NUCLEOTIDE SEQUENCE</scope>
    <source>
        <strain evidence="7">TRa018bII</strain>
    </source>
</reference>
<feature type="transmembrane region" description="Helical" evidence="5">
    <location>
        <begin position="376"/>
        <end position="398"/>
    </location>
</feature>
<dbReference type="InterPro" id="IPR011701">
    <property type="entry name" value="MFS"/>
</dbReference>
<dbReference type="PANTHER" id="PTHR23502">
    <property type="entry name" value="MAJOR FACILITATOR SUPERFAMILY"/>
    <property type="match status" value="1"/>
</dbReference>
<dbReference type="InterPro" id="IPR036259">
    <property type="entry name" value="MFS_trans_sf"/>
</dbReference>
<dbReference type="PANTHER" id="PTHR23502:SF182">
    <property type="entry name" value="POLYAMINE TRANSPORTER, PUTATIVE-RELATED"/>
    <property type="match status" value="1"/>
</dbReference>
<evidence type="ECO:0000256" key="4">
    <source>
        <dbReference type="ARBA" id="ARBA00023136"/>
    </source>
</evidence>
<dbReference type="Gene3D" id="1.20.1250.20">
    <property type="entry name" value="MFS general substrate transporter like domains"/>
    <property type="match status" value="1"/>
</dbReference>
<feature type="transmembrane region" description="Helical" evidence="5">
    <location>
        <begin position="228"/>
        <end position="247"/>
    </location>
</feature>
<dbReference type="SUPFAM" id="SSF103473">
    <property type="entry name" value="MFS general substrate transporter"/>
    <property type="match status" value="1"/>
</dbReference>
<sequence length="478" mass="51738">MSLEENGEVKASVPIANGAQVDNDQEIQLKTHSRELAEKADGMESNNASVEEPQSMEYDLANPLNWSTWKKIVNMGIPSILCFVAAFGSSIYAPAIPDVMLDFHVSDTIATLSLTTYVLGLSFGPMLSAPISEMFGRLGTYRVAPPIGAIFTLAAGFSPNITTLCILRFFAGFFGGPSLSVCAGTSADLFLPKDRAVAGTFMLYFPFLGPVFGPVVGGYVTQHNGWEWSQYSLAIIIIATYLPVFFLGETYLKVQEAAAAAAPKPPASTLLLGVVFITLLRPVKMLLTEPIVGFLSLYVAFNFAVIFTFFNSVPYVFGSVYHFDRGNTGLVFLSVGLGCTLAVPTIIGLDRMFYQKEWALSVRDGKPGVVAPEHRLHGAILGALGLPVGLFCSCLYLIDTYAALTAASAVAANVLLRYVMGATFPLFTFAMYRKLGIGWATSILAFLSLVMLPIPWVLYKWGLQIRAASHFETNKTPL</sequence>
<protein>
    <submittedName>
        <fullName evidence="7">Major facilitator superfamily domain-containing protein</fullName>
    </submittedName>
</protein>
<keyword evidence="3 5" id="KW-1133">Transmembrane helix</keyword>
<keyword evidence="4 5" id="KW-0472">Membrane</keyword>
<feature type="transmembrane region" description="Helical" evidence="5">
    <location>
        <begin position="139"/>
        <end position="157"/>
    </location>
</feature>
<evidence type="ECO:0000256" key="5">
    <source>
        <dbReference type="SAM" id="Phobius"/>
    </source>
</evidence>
<dbReference type="AlphaFoldDB" id="A0A9P7YC82"/>
<comment type="subcellular location">
    <subcellularLocation>
        <location evidence="1">Membrane</location>
        <topology evidence="1">Multi-pass membrane protein</topology>
    </subcellularLocation>
</comment>
<evidence type="ECO:0000259" key="6">
    <source>
        <dbReference type="PROSITE" id="PS50850"/>
    </source>
</evidence>
<comment type="caution">
    <text evidence="7">The sequence shown here is derived from an EMBL/GenBank/DDBJ whole genome shotgun (WGS) entry which is preliminary data.</text>
</comment>
<evidence type="ECO:0000256" key="1">
    <source>
        <dbReference type="ARBA" id="ARBA00004141"/>
    </source>
</evidence>
<evidence type="ECO:0000313" key="7">
    <source>
        <dbReference type="EMBL" id="KAG9230343.1"/>
    </source>
</evidence>
<dbReference type="InterPro" id="IPR020846">
    <property type="entry name" value="MFS_dom"/>
</dbReference>
<dbReference type="PROSITE" id="PS50850">
    <property type="entry name" value="MFS"/>
    <property type="match status" value="1"/>
</dbReference>
<feature type="transmembrane region" description="Helical" evidence="5">
    <location>
        <begin position="108"/>
        <end position="127"/>
    </location>
</feature>
<evidence type="ECO:0000313" key="8">
    <source>
        <dbReference type="Proteomes" id="UP000824998"/>
    </source>
</evidence>
<feature type="transmembrane region" description="Helical" evidence="5">
    <location>
        <begin position="72"/>
        <end position="96"/>
    </location>
</feature>
<dbReference type="GO" id="GO:0015606">
    <property type="term" value="F:spermidine transmembrane transporter activity"/>
    <property type="evidence" value="ECO:0007669"/>
    <property type="project" value="TreeGrafter"/>
</dbReference>
<feature type="transmembrane region" description="Helical" evidence="5">
    <location>
        <begin position="295"/>
        <end position="317"/>
    </location>
</feature>
<keyword evidence="8" id="KW-1185">Reference proteome</keyword>
<feature type="transmembrane region" description="Helical" evidence="5">
    <location>
        <begin position="410"/>
        <end position="431"/>
    </location>
</feature>
<feature type="domain" description="Major facilitator superfamily (MFS) profile" evidence="6">
    <location>
        <begin position="74"/>
        <end position="478"/>
    </location>
</feature>
<keyword evidence="2 5" id="KW-0812">Transmembrane</keyword>
<feature type="transmembrane region" description="Helical" evidence="5">
    <location>
        <begin position="329"/>
        <end position="349"/>
    </location>
</feature>
<accession>A0A9P7YC82</accession>
<feature type="transmembrane region" description="Helical" evidence="5">
    <location>
        <begin position="203"/>
        <end position="222"/>
    </location>
</feature>
<dbReference type="Pfam" id="PF07690">
    <property type="entry name" value="MFS_1"/>
    <property type="match status" value="1"/>
</dbReference>
<dbReference type="GO" id="GO:0005886">
    <property type="term" value="C:plasma membrane"/>
    <property type="evidence" value="ECO:0007669"/>
    <property type="project" value="TreeGrafter"/>
</dbReference>
<gene>
    <name evidence="7" type="ORF">BJ875DRAFT_537193</name>
</gene>
<feature type="transmembrane region" description="Helical" evidence="5">
    <location>
        <begin position="437"/>
        <end position="459"/>
    </location>
</feature>
<dbReference type="Proteomes" id="UP000824998">
    <property type="component" value="Unassembled WGS sequence"/>
</dbReference>
<proteinExistence type="predicted"/>
<name>A0A9P7YC82_9HELO</name>
<organism evidence="7 8">
    <name type="scientific">Amylocarpus encephaloides</name>
    <dbReference type="NCBI Taxonomy" id="45428"/>
    <lineage>
        <taxon>Eukaryota</taxon>
        <taxon>Fungi</taxon>
        <taxon>Dikarya</taxon>
        <taxon>Ascomycota</taxon>
        <taxon>Pezizomycotina</taxon>
        <taxon>Leotiomycetes</taxon>
        <taxon>Helotiales</taxon>
        <taxon>Helotiales incertae sedis</taxon>
        <taxon>Amylocarpus</taxon>
    </lineage>
</organism>
<feature type="transmembrane region" description="Helical" evidence="5">
    <location>
        <begin position="267"/>
        <end position="283"/>
    </location>
</feature>
<dbReference type="OrthoDB" id="3936150at2759"/>
<dbReference type="EMBL" id="MU251681">
    <property type="protein sequence ID" value="KAG9230343.1"/>
    <property type="molecule type" value="Genomic_DNA"/>
</dbReference>
<evidence type="ECO:0000256" key="2">
    <source>
        <dbReference type="ARBA" id="ARBA00022692"/>
    </source>
</evidence>
<dbReference type="GO" id="GO:0000297">
    <property type="term" value="F:spermine transmembrane transporter activity"/>
    <property type="evidence" value="ECO:0007669"/>
    <property type="project" value="TreeGrafter"/>
</dbReference>
<evidence type="ECO:0000256" key="3">
    <source>
        <dbReference type="ARBA" id="ARBA00022989"/>
    </source>
</evidence>
<feature type="transmembrane region" description="Helical" evidence="5">
    <location>
        <begin position="169"/>
        <end position="191"/>
    </location>
</feature>